<sequence length="78" mass="9165">MLVSKKNLFNLFRMNSKVLGISDFKWSYLSKTVKFDLTDHDYSIDIVGTHNVSGSRNCARNVRREPMKKQIYLESTKY</sequence>
<dbReference type="Proteomes" id="UP000276133">
    <property type="component" value="Unassembled WGS sequence"/>
</dbReference>
<reference evidence="1 2" key="1">
    <citation type="journal article" date="2018" name="Sci. Rep.">
        <title>Genomic signatures of local adaptation to the degree of environmental predictability in rotifers.</title>
        <authorList>
            <person name="Franch-Gras L."/>
            <person name="Hahn C."/>
            <person name="Garcia-Roger E.M."/>
            <person name="Carmona M.J."/>
            <person name="Serra M."/>
            <person name="Gomez A."/>
        </authorList>
    </citation>
    <scope>NUCLEOTIDE SEQUENCE [LARGE SCALE GENOMIC DNA]</scope>
    <source>
        <strain evidence="1">HYR1</strain>
    </source>
</reference>
<gene>
    <name evidence="1" type="ORF">BpHYR1_018014</name>
</gene>
<accession>A0A3M7P3G9</accession>
<protein>
    <submittedName>
        <fullName evidence="1">Uncharacterized protein</fullName>
    </submittedName>
</protein>
<keyword evidence="2" id="KW-1185">Reference proteome</keyword>
<dbReference type="EMBL" id="REGN01013863">
    <property type="protein sequence ID" value="RMZ93380.1"/>
    <property type="molecule type" value="Genomic_DNA"/>
</dbReference>
<evidence type="ECO:0000313" key="1">
    <source>
        <dbReference type="EMBL" id="RMZ93380.1"/>
    </source>
</evidence>
<name>A0A3M7P3G9_BRAPC</name>
<comment type="caution">
    <text evidence="1">The sequence shown here is derived from an EMBL/GenBank/DDBJ whole genome shotgun (WGS) entry which is preliminary data.</text>
</comment>
<proteinExistence type="predicted"/>
<evidence type="ECO:0000313" key="2">
    <source>
        <dbReference type="Proteomes" id="UP000276133"/>
    </source>
</evidence>
<dbReference type="AlphaFoldDB" id="A0A3M7P3G9"/>
<organism evidence="1 2">
    <name type="scientific">Brachionus plicatilis</name>
    <name type="common">Marine rotifer</name>
    <name type="synonym">Brachionus muelleri</name>
    <dbReference type="NCBI Taxonomy" id="10195"/>
    <lineage>
        <taxon>Eukaryota</taxon>
        <taxon>Metazoa</taxon>
        <taxon>Spiralia</taxon>
        <taxon>Gnathifera</taxon>
        <taxon>Rotifera</taxon>
        <taxon>Eurotatoria</taxon>
        <taxon>Monogononta</taxon>
        <taxon>Pseudotrocha</taxon>
        <taxon>Ploima</taxon>
        <taxon>Brachionidae</taxon>
        <taxon>Brachionus</taxon>
    </lineage>
</organism>